<name>A0AAD5J0H3_ACENE</name>
<accession>A0AAD5J0H3</accession>
<feature type="compositionally biased region" description="Basic and acidic residues" evidence="1">
    <location>
        <begin position="1"/>
        <end position="14"/>
    </location>
</feature>
<proteinExistence type="predicted"/>
<dbReference type="AlphaFoldDB" id="A0AAD5J0H3"/>
<reference evidence="2" key="2">
    <citation type="submission" date="2023-02" db="EMBL/GenBank/DDBJ databases">
        <authorList>
            <person name="Swenson N.G."/>
            <person name="Wegrzyn J.L."/>
            <person name="Mcevoy S.L."/>
        </authorList>
    </citation>
    <scope>NUCLEOTIDE SEQUENCE</scope>
    <source>
        <strain evidence="2">91603</strain>
        <tissue evidence="2">Leaf</tissue>
    </source>
</reference>
<evidence type="ECO:0000313" key="2">
    <source>
        <dbReference type="EMBL" id="KAI9181352.1"/>
    </source>
</evidence>
<feature type="compositionally biased region" description="Polar residues" evidence="1">
    <location>
        <begin position="35"/>
        <end position="44"/>
    </location>
</feature>
<evidence type="ECO:0008006" key="4">
    <source>
        <dbReference type="Google" id="ProtNLM"/>
    </source>
</evidence>
<feature type="region of interest" description="Disordered" evidence="1">
    <location>
        <begin position="1"/>
        <end position="44"/>
    </location>
</feature>
<dbReference type="Proteomes" id="UP001064489">
    <property type="component" value="Chromosome 4"/>
</dbReference>
<organism evidence="2 3">
    <name type="scientific">Acer negundo</name>
    <name type="common">Box elder</name>
    <dbReference type="NCBI Taxonomy" id="4023"/>
    <lineage>
        <taxon>Eukaryota</taxon>
        <taxon>Viridiplantae</taxon>
        <taxon>Streptophyta</taxon>
        <taxon>Embryophyta</taxon>
        <taxon>Tracheophyta</taxon>
        <taxon>Spermatophyta</taxon>
        <taxon>Magnoliopsida</taxon>
        <taxon>eudicotyledons</taxon>
        <taxon>Gunneridae</taxon>
        <taxon>Pentapetalae</taxon>
        <taxon>rosids</taxon>
        <taxon>malvids</taxon>
        <taxon>Sapindales</taxon>
        <taxon>Sapindaceae</taxon>
        <taxon>Hippocastanoideae</taxon>
        <taxon>Acereae</taxon>
        <taxon>Acer</taxon>
    </lineage>
</organism>
<evidence type="ECO:0000313" key="3">
    <source>
        <dbReference type="Proteomes" id="UP001064489"/>
    </source>
</evidence>
<comment type="caution">
    <text evidence="2">The sequence shown here is derived from an EMBL/GenBank/DDBJ whole genome shotgun (WGS) entry which is preliminary data.</text>
</comment>
<dbReference type="EMBL" id="JAJSOW010000101">
    <property type="protein sequence ID" value="KAI9181352.1"/>
    <property type="molecule type" value="Genomic_DNA"/>
</dbReference>
<evidence type="ECO:0000256" key="1">
    <source>
        <dbReference type="SAM" id="MobiDB-lite"/>
    </source>
</evidence>
<dbReference type="PANTHER" id="PTHR33155">
    <property type="entry name" value="FANTASTIC FOUR-LIKE PROTEIN (DUF3049)"/>
    <property type="match status" value="1"/>
</dbReference>
<dbReference type="PANTHER" id="PTHR33155:SF27">
    <property type="entry name" value="FANTASTIC FOUR-LIKE PROTEIN (DUF3049)"/>
    <property type="match status" value="1"/>
</dbReference>
<feature type="compositionally biased region" description="Low complexity" evidence="1">
    <location>
        <begin position="24"/>
        <end position="34"/>
    </location>
</feature>
<keyword evidence="3" id="KW-1185">Reference proteome</keyword>
<sequence length="324" mass="36429">MEKHISSNLEEKPPAKQPPINVTSHSGSQLSTSSADEVSQSPTSILDSTVIMSHSGWSRPTGANILGGTAAPARTSFLGEVRPPGTAKGSTDWYDMCTESLGFESLTEKMDVCNLPAEEEVAKQSLTTRKSIFTRSRTTRSCRLMREKTDSKDFPPPLTTLDLNRPPRFSYEKVRTDDGRLQIFMLERDRPEIIRTSSDEGGVVMKMLTNMLDEEDDDDEKNSIEKSKNDELKQEFGWALNLMREKTDLKGYPPPLTTLNLSGRPRFSYEKVRTDDGRLRIVMVERDTPEIIRTSSEEGGGVVMKMVTRLAEEDDDQKNSIEKR</sequence>
<dbReference type="InterPro" id="IPR021410">
    <property type="entry name" value="FAF"/>
</dbReference>
<reference evidence="2" key="1">
    <citation type="journal article" date="2022" name="Plant J.">
        <title>Strategies of tolerance reflected in two North American maple genomes.</title>
        <authorList>
            <person name="McEvoy S.L."/>
            <person name="Sezen U.U."/>
            <person name="Trouern-Trend A."/>
            <person name="McMahon S.M."/>
            <person name="Schaberg P.G."/>
            <person name="Yang J."/>
            <person name="Wegrzyn J.L."/>
            <person name="Swenson N.G."/>
        </authorList>
    </citation>
    <scope>NUCLEOTIDE SEQUENCE</scope>
    <source>
        <strain evidence="2">91603</strain>
    </source>
</reference>
<protein>
    <recommendedName>
        <fullName evidence="4">Protein FAF-like, chloroplastic</fullName>
    </recommendedName>
</protein>
<gene>
    <name evidence="2" type="ORF">LWI28_014157</name>
</gene>